<sequence>MKKLIVFRFFSIAVTFIAFLLNYQLICQELPPIQNFTTQDYLAGNQNWSIAEAGNKYIYIANNEGLLEYNGATWKIYSSPNQSVIRSVSVINDRLYTGCFREFGYWERNEFGNLDYYSLSEKIKDKLDDDEHIWKIFSFDNWVVFQSLHNIYFYDTISHVFKIVHSETLISKAFRVDKDIFYHRLDFGLYKIENGISKIFSDDPSIKENNIISIFSKDNKLFILTSEEGFYFFENKTLKHWNIEADEELRSSSIYSSAILSDGSFIIGTISKGLIHLNKEGNIVQHFNKNHGLQNNTVLSVFEDSHENIWLGLDNGISLINLNSPYLEFNDGDGSLGTVYTSILHNELLYLGTNQGLFVKPFESDEKFKPIPGTEGQVWCLKEFSGELFCGHNNGTYLIEDAKATHISHVVGTWDIKPIKNSNLLLQGHYNGLNILEKQNGKWKIRNHLKDFNISSRQFELIDENILFVYHEYQGLYKLELDQNFEKVKNFSVVLSAPQGLKSDLIHFQNKLYYSCKEGVFEYQESTNHFIKDTLLTKQFLGEDQFVSGTLLLDSLDQSLWGFTKEHIVKLMPGKLTNQLKRIAFSLPNPFRGTVSGYENITRLKNNNYLIGTSNGYLIIDTDKLEEEKNDFYVNIASVQNSFLDKEKANVSFFQTNPFPYETNNFYFQFGVTVLDNIFPIQYQHKLEGIYNEWSDWTNKSEISYENLPAGNYIFKLRAKQGNVLSKNITSFAFQIEKPWYLSNKMILFYAALFILFILLINLINRWYYRKQKQKLLEEEKRVLLMKQLNSEKEIIQLKNEKLQNEIENKSNELMNSTSNVIKLNEMLTSIRSGLEPVKDEPKIKRVINMINQKLNNNSDWETFQEAFNNTDRDFLHKIKTAHPTLTPHDLRLCTYLRMNLTSKEIAPLLNISPRSVEIKRYRLRKKMNLEHENSLVEYILSI</sequence>
<dbReference type="RefSeq" id="WP_377175244.1">
    <property type="nucleotide sequence ID" value="NZ_JBHTMY010000001.1"/>
</dbReference>
<keyword evidence="2" id="KW-0472">Membrane</keyword>
<gene>
    <name evidence="4" type="ORF">ACFQ39_00235</name>
</gene>
<dbReference type="InterPro" id="IPR000792">
    <property type="entry name" value="Tscrpt_reg_LuxR_C"/>
</dbReference>
<feature type="coiled-coil region" evidence="1">
    <location>
        <begin position="786"/>
        <end position="820"/>
    </location>
</feature>
<dbReference type="InterPro" id="IPR015943">
    <property type="entry name" value="WD40/YVTN_repeat-like_dom_sf"/>
</dbReference>
<dbReference type="Proteomes" id="UP001597201">
    <property type="component" value="Unassembled WGS sequence"/>
</dbReference>
<dbReference type="EMBL" id="JBHTMY010000001">
    <property type="protein sequence ID" value="MFD1314028.1"/>
    <property type="molecule type" value="Genomic_DNA"/>
</dbReference>
<keyword evidence="1" id="KW-0175">Coiled coil</keyword>
<dbReference type="Gene3D" id="1.10.10.10">
    <property type="entry name" value="Winged helix-like DNA-binding domain superfamily/Winged helix DNA-binding domain"/>
    <property type="match status" value="1"/>
</dbReference>
<dbReference type="SMART" id="SM00421">
    <property type="entry name" value="HTH_LUXR"/>
    <property type="match status" value="1"/>
</dbReference>
<evidence type="ECO:0000259" key="3">
    <source>
        <dbReference type="SMART" id="SM00421"/>
    </source>
</evidence>
<evidence type="ECO:0000313" key="5">
    <source>
        <dbReference type="Proteomes" id="UP001597201"/>
    </source>
</evidence>
<dbReference type="InterPro" id="IPR013783">
    <property type="entry name" value="Ig-like_fold"/>
</dbReference>
<evidence type="ECO:0000256" key="1">
    <source>
        <dbReference type="SAM" id="Coils"/>
    </source>
</evidence>
<keyword evidence="2" id="KW-0812">Transmembrane</keyword>
<evidence type="ECO:0000256" key="2">
    <source>
        <dbReference type="SAM" id="Phobius"/>
    </source>
</evidence>
<reference evidence="5" key="1">
    <citation type="journal article" date="2019" name="Int. J. Syst. Evol. Microbiol.">
        <title>The Global Catalogue of Microorganisms (GCM) 10K type strain sequencing project: providing services to taxonomists for standard genome sequencing and annotation.</title>
        <authorList>
            <consortium name="The Broad Institute Genomics Platform"/>
            <consortium name="The Broad Institute Genome Sequencing Center for Infectious Disease"/>
            <person name="Wu L."/>
            <person name="Ma J."/>
        </authorList>
    </citation>
    <scope>NUCLEOTIDE SEQUENCE [LARGE SCALE GENOMIC DNA]</scope>
    <source>
        <strain evidence="5">CCUG 61485</strain>
    </source>
</reference>
<feature type="transmembrane region" description="Helical" evidence="2">
    <location>
        <begin position="747"/>
        <end position="765"/>
    </location>
</feature>
<feature type="domain" description="HTH luxR-type" evidence="3">
    <location>
        <begin position="883"/>
        <end position="940"/>
    </location>
</feature>
<accession>A0ABW3XXU2</accession>
<keyword evidence="5" id="KW-1185">Reference proteome</keyword>
<dbReference type="Pfam" id="PF07495">
    <property type="entry name" value="Y_Y_Y"/>
    <property type="match status" value="1"/>
</dbReference>
<proteinExistence type="predicted"/>
<dbReference type="SUPFAM" id="SSF46894">
    <property type="entry name" value="C-terminal effector domain of the bipartite response regulators"/>
    <property type="match status" value="1"/>
</dbReference>
<dbReference type="Pfam" id="PF00196">
    <property type="entry name" value="GerE"/>
    <property type="match status" value="1"/>
</dbReference>
<name>A0ABW3XXU2_9FLAO</name>
<dbReference type="Gene3D" id="2.130.10.10">
    <property type="entry name" value="YVTN repeat-like/Quinoprotein amine dehydrogenase"/>
    <property type="match status" value="2"/>
</dbReference>
<dbReference type="InterPro" id="IPR016032">
    <property type="entry name" value="Sig_transdc_resp-reg_C-effctor"/>
</dbReference>
<organism evidence="4 5">
    <name type="scientific">Namhaeicola litoreus</name>
    <dbReference type="NCBI Taxonomy" id="1052145"/>
    <lineage>
        <taxon>Bacteria</taxon>
        <taxon>Pseudomonadati</taxon>
        <taxon>Bacteroidota</taxon>
        <taxon>Flavobacteriia</taxon>
        <taxon>Flavobacteriales</taxon>
        <taxon>Flavobacteriaceae</taxon>
        <taxon>Namhaeicola</taxon>
    </lineage>
</organism>
<evidence type="ECO:0000313" key="4">
    <source>
        <dbReference type="EMBL" id="MFD1314028.1"/>
    </source>
</evidence>
<dbReference type="InterPro" id="IPR036388">
    <property type="entry name" value="WH-like_DNA-bd_sf"/>
</dbReference>
<dbReference type="Gene3D" id="2.60.40.10">
    <property type="entry name" value="Immunoglobulins"/>
    <property type="match status" value="1"/>
</dbReference>
<dbReference type="InterPro" id="IPR036322">
    <property type="entry name" value="WD40_repeat_dom_sf"/>
</dbReference>
<keyword evidence="2" id="KW-1133">Transmembrane helix</keyword>
<dbReference type="SUPFAM" id="SSF50978">
    <property type="entry name" value="WD40 repeat-like"/>
    <property type="match status" value="1"/>
</dbReference>
<dbReference type="InterPro" id="IPR011123">
    <property type="entry name" value="Y_Y_Y"/>
</dbReference>
<comment type="caution">
    <text evidence="4">The sequence shown here is derived from an EMBL/GenBank/DDBJ whole genome shotgun (WGS) entry which is preliminary data.</text>
</comment>
<protein>
    <submittedName>
        <fullName evidence="4">Triple tyrosine motif-containing protein</fullName>
    </submittedName>
</protein>